<accession>A0ABY8NQN9</accession>
<keyword evidence="2" id="KW-1185">Reference proteome</keyword>
<proteinExistence type="predicted"/>
<evidence type="ECO:0000313" key="2">
    <source>
        <dbReference type="Proteomes" id="UP001177592"/>
    </source>
</evidence>
<dbReference type="EMBL" id="CP123523">
    <property type="protein sequence ID" value="WGM06675.1"/>
    <property type="molecule type" value="Genomic_DNA"/>
</dbReference>
<protein>
    <submittedName>
        <fullName evidence="1">Uncharacterized protein</fullName>
    </submittedName>
</protein>
<name>A0ABY8NQN9_9GAMM</name>
<dbReference type="RefSeq" id="WP_280622475.1">
    <property type="nucleotide sequence ID" value="NZ_CP123523.1"/>
</dbReference>
<sequence>MPLRSSTEFVDHYINHWGCTMLSDSNILFSELADVLRKLDISHLSTDEMLQLANSSEECWAGLCHNLHFLAKTLVSLADNKVSEFSLESLCQLGHGLSATALPFELSMEALITSISLLRTWAHSLKLYSLPQGNILTLIKIGSKSGSD</sequence>
<evidence type="ECO:0000313" key="1">
    <source>
        <dbReference type="EMBL" id="WGM06675.1"/>
    </source>
</evidence>
<gene>
    <name evidence="1" type="ORF">QE258_04995</name>
</gene>
<reference evidence="1" key="1">
    <citation type="submission" date="2023-04" db="EMBL/GenBank/DDBJ databases">
        <title>Genome dynamics across the evolutionary transition to endosymbiosis.</title>
        <authorList>
            <person name="Siozios S."/>
            <person name="Nadal-Jimenez P."/>
            <person name="Azagi T."/>
            <person name="Sprong H."/>
            <person name="Frost C.L."/>
            <person name="Parratt S.R."/>
            <person name="Taylor G."/>
            <person name="Brettell L."/>
            <person name="Lew K.C."/>
            <person name="Croft L."/>
            <person name="King K.C."/>
            <person name="Brockhurst M.A."/>
            <person name="Hypsa V."/>
            <person name="Novakova E."/>
            <person name="Darby A.C."/>
            <person name="Hurst G.D.D."/>
        </authorList>
    </citation>
    <scope>NUCLEOTIDE SEQUENCE</scope>
    <source>
        <strain evidence="1">ANv_CAN</strain>
    </source>
</reference>
<organism evidence="1 2">
    <name type="scientific">Arsenophonus nasoniae</name>
    <name type="common">son-killer infecting Nasonia vitripennis</name>
    <dbReference type="NCBI Taxonomy" id="638"/>
    <lineage>
        <taxon>Bacteria</taxon>
        <taxon>Pseudomonadati</taxon>
        <taxon>Pseudomonadota</taxon>
        <taxon>Gammaproteobacteria</taxon>
        <taxon>Enterobacterales</taxon>
        <taxon>Morganellaceae</taxon>
        <taxon>Arsenophonus</taxon>
    </lineage>
</organism>
<dbReference type="Proteomes" id="UP001177592">
    <property type="component" value="Chromosome"/>
</dbReference>